<feature type="coiled-coil region" evidence="5">
    <location>
        <begin position="307"/>
        <end position="408"/>
    </location>
</feature>
<proteinExistence type="predicted"/>
<evidence type="ECO:0008006" key="11">
    <source>
        <dbReference type="Google" id="ProtNLM"/>
    </source>
</evidence>
<dbReference type="PROSITE" id="PS51841">
    <property type="entry name" value="LTD"/>
    <property type="match status" value="1"/>
</dbReference>
<dbReference type="GO" id="GO:0005200">
    <property type="term" value="F:structural constituent of cytoskeleton"/>
    <property type="evidence" value="ECO:0007669"/>
    <property type="project" value="TreeGrafter"/>
</dbReference>
<evidence type="ECO:0000256" key="4">
    <source>
        <dbReference type="ARBA" id="ARBA00023242"/>
    </source>
</evidence>
<dbReference type="GO" id="GO:0031507">
    <property type="term" value="P:heterochromatin formation"/>
    <property type="evidence" value="ECO:0007669"/>
    <property type="project" value="TreeGrafter"/>
</dbReference>
<feature type="domain" description="IF rod" evidence="8">
    <location>
        <begin position="53"/>
        <end position="409"/>
    </location>
</feature>
<keyword evidence="4" id="KW-0539">Nucleus</keyword>
<keyword evidence="3 5" id="KW-0175">Coiled coil</keyword>
<dbReference type="GO" id="GO:0007097">
    <property type="term" value="P:nuclear migration"/>
    <property type="evidence" value="ECO:0007669"/>
    <property type="project" value="TreeGrafter"/>
</dbReference>
<feature type="compositionally biased region" description="Low complexity" evidence="6">
    <location>
        <begin position="1"/>
        <end position="19"/>
    </location>
</feature>
<dbReference type="GO" id="GO:0005652">
    <property type="term" value="C:nuclear lamina"/>
    <property type="evidence" value="ECO:0007669"/>
    <property type="project" value="TreeGrafter"/>
</dbReference>
<comment type="subcellular location">
    <subcellularLocation>
        <location evidence="1">Nucleus</location>
    </subcellularLocation>
</comment>
<dbReference type="EMBL" id="JAUCMV010000001">
    <property type="protein sequence ID" value="KAK0423577.1"/>
    <property type="molecule type" value="Genomic_DNA"/>
</dbReference>
<accession>A0AA39IFU0</accession>
<evidence type="ECO:0000313" key="9">
    <source>
        <dbReference type="EMBL" id="KAK0423577.1"/>
    </source>
</evidence>
<protein>
    <recommendedName>
        <fullName evidence="11">LTD domain-containing protein</fullName>
    </recommendedName>
</protein>
<evidence type="ECO:0000259" key="7">
    <source>
        <dbReference type="PROSITE" id="PS51841"/>
    </source>
</evidence>
<dbReference type="SUPFAM" id="SSF64593">
    <property type="entry name" value="Intermediate filament protein, coiled coil region"/>
    <property type="match status" value="2"/>
</dbReference>
<dbReference type="InterPro" id="IPR039008">
    <property type="entry name" value="IF_rod_dom"/>
</dbReference>
<dbReference type="GO" id="GO:0090435">
    <property type="term" value="P:protein localization to nuclear envelope"/>
    <property type="evidence" value="ECO:0007669"/>
    <property type="project" value="TreeGrafter"/>
</dbReference>
<dbReference type="InterPro" id="IPR001322">
    <property type="entry name" value="Lamin_tail_dom"/>
</dbReference>
<comment type="caution">
    <text evidence="9">The sequence shown here is derived from an EMBL/GenBank/DDBJ whole genome shotgun (WGS) entry which is preliminary data.</text>
</comment>
<dbReference type="Gene3D" id="1.20.5.170">
    <property type="match status" value="1"/>
</dbReference>
<evidence type="ECO:0000256" key="6">
    <source>
        <dbReference type="SAM" id="MobiDB-lite"/>
    </source>
</evidence>
<dbReference type="PROSITE" id="PS51842">
    <property type="entry name" value="IF_ROD_2"/>
    <property type="match status" value="1"/>
</dbReference>
<evidence type="ECO:0000313" key="10">
    <source>
        <dbReference type="Proteomes" id="UP001175271"/>
    </source>
</evidence>
<sequence>MATRKTTTRSAASRYSTASQQISVDTDNNDSMTSDIGNISVPLSPTRRSRQQEKEHLSSLNNRLALYIERVRSLESQNSQLKMQIKDVEVVERKERNNLIARYQEKIDELRKTLDDVCTEKARLEIERSKAVEGYDELKAKVSKLEKDLNASDRDRLNCQSLVQDLQARLNTAENRRKHAEDESTVLRGENNDLKRQLETLRREIEDEAVLRTTLENKLITLKEDLDFARKTHVSQMDEVKRKRQLEMTSVSNEIETRYQAQLQEQLQAMRADFDARIAQNRREIDELYKSKLSDANETASRGRSSAGEAREEAARARLRVHELETVLSSHNKQVDELNRKIADLESALQRSRDEMNIKVSQRDEQIVDLEREIGRMISEYRDLMDLKVQLDVELQAYQKLLEGEESRLHMSPSSSPNVSQDFAAGDAASSLLESATRGVKRKRFANTSSDYSYDHTTKRYRCSAFADGDIAIDEVDTEGRHVRLKNKGDSDVSIGGWRVKSIGGGQEVVYKFHPRQMLKAGESITIWSKDSGEKHEPPHSLVMKNQVWPTGDDLRTGIQDTESKTVAGMENVLEYGSRTIDNGTDPDQRCSIM</sequence>
<dbReference type="SUPFAM" id="SSF57997">
    <property type="entry name" value="Tropomyosin"/>
    <property type="match status" value="1"/>
</dbReference>
<dbReference type="AlphaFoldDB" id="A0AA39IFU0"/>
<dbReference type="Pfam" id="PF00038">
    <property type="entry name" value="Filament"/>
    <property type="match status" value="1"/>
</dbReference>
<evidence type="ECO:0000256" key="1">
    <source>
        <dbReference type="ARBA" id="ARBA00004123"/>
    </source>
</evidence>
<dbReference type="GO" id="GO:0051664">
    <property type="term" value="P:nuclear pore localization"/>
    <property type="evidence" value="ECO:0007669"/>
    <property type="project" value="TreeGrafter"/>
</dbReference>
<feature type="domain" description="LTD" evidence="7">
    <location>
        <begin position="459"/>
        <end position="578"/>
    </location>
</feature>
<dbReference type="Proteomes" id="UP001175271">
    <property type="component" value="Unassembled WGS sequence"/>
</dbReference>
<reference evidence="9" key="1">
    <citation type="submission" date="2023-06" db="EMBL/GenBank/DDBJ databases">
        <title>Genomic analysis of the entomopathogenic nematode Steinernema hermaphroditum.</title>
        <authorList>
            <person name="Schwarz E.M."/>
            <person name="Heppert J.K."/>
            <person name="Baniya A."/>
            <person name="Schwartz H.T."/>
            <person name="Tan C.-H."/>
            <person name="Antoshechkin I."/>
            <person name="Sternberg P.W."/>
            <person name="Goodrich-Blair H."/>
            <person name="Dillman A.R."/>
        </authorList>
    </citation>
    <scope>NUCLEOTIDE SEQUENCE</scope>
    <source>
        <strain evidence="9">PS9179</strain>
        <tissue evidence="9">Whole animal</tissue>
    </source>
</reference>
<gene>
    <name evidence="9" type="ORF">QR680_008219</name>
</gene>
<organism evidence="9 10">
    <name type="scientific">Steinernema hermaphroditum</name>
    <dbReference type="NCBI Taxonomy" id="289476"/>
    <lineage>
        <taxon>Eukaryota</taxon>
        <taxon>Metazoa</taxon>
        <taxon>Ecdysozoa</taxon>
        <taxon>Nematoda</taxon>
        <taxon>Chromadorea</taxon>
        <taxon>Rhabditida</taxon>
        <taxon>Tylenchina</taxon>
        <taxon>Panagrolaimomorpha</taxon>
        <taxon>Strongyloidoidea</taxon>
        <taxon>Steinernematidae</taxon>
        <taxon>Steinernema</taxon>
    </lineage>
</organism>
<keyword evidence="10" id="KW-1185">Reference proteome</keyword>
<name>A0AA39IFU0_9BILA</name>
<dbReference type="Gene3D" id="2.60.40.1260">
    <property type="entry name" value="Lamin Tail domain"/>
    <property type="match status" value="1"/>
</dbReference>
<feature type="compositionally biased region" description="Polar residues" evidence="6">
    <location>
        <begin position="20"/>
        <end position="43"/>
    </location>
</feature>
<dbReference type="SUPFAM" id="SSF74853">
    <property type="entry name" value="Lamin A/C globular tail domain"/>
    <property type="match status" value="1"/>
</dbReference>
<feature type="region of interest" description="Disordered" evidence="6">
    <location>
        <begin position="1"/>
        <end position="56"/>
    </location>
</feature>
<evidence type="ECO:0000256" key="5">
    <source>
        <dbReference type="SAM" id="Coils"/>
    </source>
</evidence>
<dbReference type="SMART" id="SM01391">
    <property type="entry name" value="Filament"/>
    <property type="match status" value="1"/>
</dbReference>
<dbReference type="GO" id="GO:0005882">
    <property type="term" value="C:intermediate filament"/>
    <property type="evidence" value="ECO:0007669"/>
    <property type="project" value="UniProtKB-KW"/>
</dbReference>
<evidence type="ECO:0000256" key="2">
    <source>
        <dbReference type="ARBA" id="ARBA00022754"/>
    </source>
</evidence>
<dbReference type="Gene3D" id="1.20.5.1160">
    <property type="entry name" value="Vasodilator-stimulated phosphoprotein"/>
    <property type="match status" value="2"/>
</dbReference>
<dbReference type="InterPro" id="IPR036415">
    <property type="entry name" value="Lamin_tail_dom_sf"/>
</dbReference>
<evidence type="ECO:0000259" key="8">
    <source>
        <dbReference type="PROSITE" id="PS51842"/>
    </source>
</evidence>
<evidence type="ECO:0000256" key="3">
    <source>
        <dbReference type="ARBA" id="ARBA00023054"/>
    </source>
</evidence>
<dbReference type="PANTHER" id="PTHR45721:SF11">
    <property type="entry name" value="LAMIN DM0-RELATED"/>
    <property type="match status" value="1"/>
</dbReference>
<dbReference type="GO" id="GO:0006998">
    <property type="term" value="P:nuclear envelope organization"/>
    <property type="evidence" value="ECO:0007669"/>
    <property type="project" value="TreeGrafter"/>
</dbReference>
<feature type="coiled-coil region" evidence="5">
    <location>
        <begin position="57"/>
        <end position="232"/>
    </location>
</feature>
<dbReference type="Pfam" id="PF00932">
    <property type="entry name" value="LTD"/>
    <property type="match status" value="1"/>
</dbReference>
<keyword evidence="2" id="KW-0403">Intermediate filament</keyword>
<dbReference type="PANTHER" id="PTHR45721">
    <property type="entry name" value="LAMIN DM0-RELATED"/>
    <property type="match status" value="1"/>
</dbReference>